<evidence type="ECO:0000313" key="4">
    <source>
        <dbReference type="EMBL" id="AXB71930.1"/>
    </source>
</evidence>
<protein>
    <submittedName>
        <fullName evidence="4">Symptoms determinant</fullName>
    </submittedName>
</protein>
<dbReference type="Pfam" id="PF01492">
    <property type="entry name" value="Gemini_C4"/>
    <property type="match status" value="1"/>
</dbReference>
<dbReference type="InterPro" id="IPR002488">
    <property type="entry name" value="Gemini_C4"/>
</dbReference>
<proteinExistence type="inferred from homology"/>
<evidence type="ECO:0000256" key="1">
    <source>
        <dbReference type="ARBA" id="ARBA00008996"/>
    </source>
</evidence>
<evidence type="ECO:0000256" key="2">
    <source>
        <dbReference type="ARBA" id="ARBA00022581"/>
    </source>
</evidence>
<dbReference type="EMBL" id="MH252996">
    <property type="protein sequence ID" value="AXB71930.1"/>
    <property type="molecule type" value="Genomic_DNA"/>
</dbReference>
<feature type="region of interest" description="Disordered" evidence="3">
    <location>
        <begin position="1"/>
        <end position="33"/>
    </location>
</feature>
<feature type="compositionally biased region" description="Polar residues" evidence="3">
    <location>
        <begin position="8"/>
        <end position="31"/>
    </location>
</feature>
<accession>A0A2Z5DYE0</accession>
<sequence length="102" mass="11374">MRMGNLIFTCSSSSRGNSSAKITDSSTSYPQPGQHISIRTFRELNQAPTSSPTSTRTETFSNGGNFRSMEDLLEEGNRQPTTLTRQHLTREVSQRLLEYLGS</sequence>
<reference evidence="4" key="1">
    <citation type="submission" date="2018-04" db="EMBL/GenBank/DDBJ databases">
        <title>Diversity of okra infecting begomovirus in Pakistan.</title>
        <authorList>
            <person name="Shuja M.N."/>
            <person name="Ali M."/>
        </authorList>
    </citation>
    <scope>NUCLEOTIDE SEQUENCE</scope>
    <source>
        <strain evidence="4">OM1</strain>
    </source>
</reference>
<gene>
    <name evidence="4" type="primary">C4</name>
</gene>
<feature type="region of interest" description="Disordered" evidence="3">
    <location>
        <begin position="45"/>
        <end position="70"/>
    </location>
</feature>
<keyword evidence="2" id="KW-0945">Host-virus interaction</keyword>
<organism evidence="4">
    <name type="scientific">Bhendi yellow vein mosaic virus</name>
    <dbReference type="NCBI Taxonomy" id="120168"/>
    <lineage>
        <taxon>Viruses</taxon>
        <taxon>Monodnaviria</taxon>
        <taxon>Shotokuvirae</taxon>
        <taxon>Cressdnaviricota</taxon>
        <taxon>Repensiviricetes</taxon>
        <taxon>Geplafuvirales</taxon>
        <taxon>Geminiviridae</taxon>
        <taxon>Begomovirus</taxon>
        <taxon>Begomovirus abelmoschusflavi</taxon>
    </lineage>
</organism>
<feature type="compositionally biased region" description="Low complexity" evidence="3">
    <location>
        <begin position="49"/>
        <end position="61"/>
    </location>
</feature>
<name>A0A2Z5DYE0_9GEMI</name>
<comment type="similarity">
    <text evidence="1">Belongs to the geminiviridae protein AC4/C4 family.</text>
</comment>
<evidence type="ECO:0000256" key="3">
    <source>
        <dbReference type="SAM" id="MobiDB-lite"/>
    </source>
</evidence>